<evidence type="ECO:0000256" key="4">
    <source>
        <dbReference type="PROSITE-ProRule" id="PRU00284"/>
    </source>
</evidence>
<feature type="compositionally biased region" description="Basic and acidic residues" evidence="5">
    <location>
        <begin position="178"/>
        <end position="187"/>
    </location>
</feature>
<evidence type="ECO:0000256" key="2">
    <source>
        <dbReference type="ARBA" id="ARBA00023224"/>
    </source>
</evidence>
<dbReference type="SUPFAM" id="SSF58104">
    <property type="entry name" value="Methyl-accepting chemotaxis protein (MCP) signaling domain"/>
    <property type="match status" value="1"/>
</dbReference>
<feature type="transmembrane region" description="Helical" evidence="6">
    <location>
        <begin position="12"/>
        <end position="31"/>
    </location>
</feature>
<keyword evidence="6" id="KW-1133">Transmembrane helix</keyword>
<evidence type="ECO:0000256" key="5">
    <source>
        <dbReference type="SAM" id="MobiDB-lite"/>
    </source>
</evidence>
<dbReference type="PROSITE" id="PS50111">
    <property type="entry name" value="CHEMOTAXIS_TRANSDUC_2"/>
    <property type="match status" value="1"/>
</dbReference>
<dbReference type="InterPro" id="IPR004089">
    <property type="entry name" value="MCPsignal_dom"/>
</dbReference>
<evidence type="ECO:0000256" key="1">
    <source>
        <dbReference type="ARBA" id="ARBA00004370"/>
    </source>
</evidence>
<dbReference type="CDD" id="cd11386">
    <property type="entry name" value="MCP_signal"/>
    <property type="match status" value="1"/>
</dbReference>
<feature type="compositionally biased region" description="Polar residues" evidence="5">
    <location>
        <begin position="154"/>
        <end position="169"/>
    </location>
</feature>
<name>A0A0S2TAT7_9GAMM</name>
<dbReference type="Proteomes" id="UP000055136">
    <property type="component" value="Chromosome"/>
</dbReference>
<dbReference type="InterPro" id="IPR003660">
    <property type="entry name" value="HAMP_dom"/>
</dbReference>
<feature type="domain" description="Methyl-accepting transducer" evidence="7">
    <location>
        <begin position="123"/>
        <end position="359"/>
    </location>
</feature>
<evidence type="ECO:0008006" key="11">
    <source>
        <dbReference type="Google" id="ProtNLM"/>
    </source>
</evidence>
<comment type="subcellular location">
    <subcellularLocation>
        <location evidence="1">Membrane</location>
    </subcellularLocation>
</comment>
<dbReference type="Pfam" id="PF00672">
    <property type="entry name" value="HAMP"/>
    <property type="match status" value="1"/>
</dbReference>
<dbReference type="PANTHER" id="PTHR32089:SF112">
    <property type="entry name" value="LYSOZYME-LIKE PROTEIN-RELATED"/>
    <property type="match status" value="1"/>
</dbReference>
<protein>
    <recommendedName>
        <fullName evidence="11">Chemotaxis protein</fullName>
    </recommendedName>
</protein>
<dbReference type="SMART" id="SM00304">
    <property type="entry name" value="HAMP"/>
    <property type="match status" value="1"/>
</dbReference>
<keyword evidence="2 4" id="KW-0807">Transducer</keyword>
<evidence type="ECO:0000259" key="7">
    <source>
        <dbReference type="PROSITE" id="PS50111"/>
    </source>
</evidence>
<dbReference type="AlphaFoldDB" id="A0A0S2TAT7"/>
<dbReference type="FunFam" id="1.10.287.950:FF:000001">
    <property type="entry name" value="Methyl-accepting chemotaxis sensory transducer"/>
    <property type="match status" value="1"/>
</dbReference>
<dbReference type="Pfam" id="PF00015">
    <property type="entry name" value="MCPsignal"/>
    <property type="match status" value="1"/>
</dbReference>
<dbReference type="STRING" id="1748243.Tel_03175"/>
<gene>
    <name evidence="9" type="ORF">Tel_03175</name>
</gene>
<dbReference type="PROSITE" id="PS50885">
    <property type="entry name" value="HAMP"/>
    <property type="match status" value="1"/>
</dbReference>
<evidence type="ECO:0000256" key="3">
    <source>
        <dbReference type="ARBA" id="ARBA00029447"/>
    </source>
</evidence>
<organism evidence="9 10">
    <name type="scientific">Candidatus Tenderia electrophaga</name>
    <dbReference type="NCBI Taxonomy" id="1748243"/>
    <lineage>
        <taxon>Bacteria</taxon>
        <taxon>Pseudomonadati</taxon>
        <taxon>Pseudomonadota</taxon>
        <taxon>Gammaproteobacteria</taxon>
        <taxon>Candidatus Tenderiales</taxon>
        <taxon>Candidatus Tenderiaceae</taxon>
        <taxon>Candidatus Tenderia</taxon>
    </lineage>
</organism>
<feature type="region of interest" description="Disordered" evidence="5">
    <location>
        <begin position="132"/>
        <end position="193"/>
    </location>
</feature>
<dbReference type="KEGG" id="tee:Tel_03175"/>
<accession>A0A0S2TAT7</accession>
<sequence length="397" mass="42393">MKLQDLKIGHKIQLAIAINVILAIILGEFVVRELLGFTHPLEAIAANLLLNGVIAFIYGLIVSRAITRPLKKVVEVLQVLASGDGDLTQRLTPKGNDEVAELSRHFNTFLDKLHKIIAEVAQSTHRLAAEAKQMQSIADESENQLKSQQRETDQAASAMNEMATTVQEVSRNAADAEASAREADSKTSEGANISSQAMNGINDLVKEVEDAATAINQLSDDVGNISVILDVIKDITEQTNLLALNAAIEAARAGEQGRGFAVVADEVRTLALRTQDSTHEIEEVITKLQSAAQNAKQVMESARSQGQAGAGQVAQVNESLSQITTAVMNISNLNTLIASATEEQSATTEEVNRNIDAINQATRVTADGAGRTTQTSQQLAELARGLEALVGQFKLSG</sequence>
<feature type="domain" description="HAMP" evidence="8">
    <location>
        <begin position="64"/>
        <end position="118"/>
    </location>
</feature>
<keyword evidence="10" id="KW-1185">Reference proteome</keyword>
<reference evidence="9" key="1">
    <citation type="submission" date="2015-10" db="EMBL/GenBank/DDBJ databases">
        <title>Description of Candidatus Tenderia electrophaga gen. nov, sp. nov., an Uncultivated Electroautotroph from a Biocathode Enrichment.</title>
        <authorList>
            <person name="Eddie B.J."/>
            <person name="Malanoski A.P."/>
            <person name="Wang Z."/>
            <person name="Hall R.J."/>
            <person name="Oh S.D."/>
            <person name="Heiner C."/>
            <person name="Lin B."/>
            <person name="Strycharz-Glaven S.M."/>
        </authorList>
    </citation>
    <scope>NUCLEOTIDE SEQUENCE [LARGE SCALE GENOMIC DNA]</scope>
    <source>
        <strain evidence="9">NRL1</strain>
    </source>
</reference>
<dbReference type="CDD" id="cd06225">
    <property type="entry name" value="HAMP"/>
    <property type="match status" value="1"/>
</dbReference>
<comment type="similarity">
    <text evidence="3">Belongs to the methyl-accepting chemotaxis (MCP) protein family.</text>
</comment>
<evidence type="ECO:0000259" key="8">
    <source>
        <dbReference type="PROSITE" id="PS50885"/>
    </source>
</evidence>
<dbReference type="GO" id="GO:0007165">
    <property type="term" value="P:signal transduction"/>
    <property type="evidence" value="ECO:0007669"/>
    <property type="project" value="UniProtKB-KW"/>
</dbReference>
<dbReference type="Gene3D" id="1.10.287.950">
    <property type="entry name" value="Methyl-accepting chemotaxis protein"/>
    <property type="match status" value="1"/>
</dbReference>
<evidence type="ECO:0000313" key="10">
    <source>
        <dbReference type="Proteomes" id="UP000055136"/>
    </source>
</evidence>
<evidence type="ECO:0000256" key="6">
    <source>
        <dbReference type="SAM" id="Phobius"/>
    </source>
</evidence>
<dbReference type="GO" id="GO:0006935">
    <property type="term" value="P:chemotaxis"/>
    <property type="evidence" value="ECO:0007669"/>
    <property type="project" value="UniProtKB-ARBA"/>
</dbReference>
<dbReference type="SMART" id="SM00283">
    <property type="entry name" value="MA"/>
    <property type="match status" value="1"/>
</dbReference>
<proteinExistence type="inferred from homology"/>
<keyword evidence="6" id="KW-0812">Transmembrane</keyword>
<dbReference type="PANTHER" id="PTHR32089">
    <property type="entry name" value="METHYL-ACCEPTING CHEMOTAXIS PROTEIN MCPB"/>
    <property type="match status" value="1"/>
</dbReference>
<feature type="transmembrane region" description="Helical" evidence="6">
    <location>
        <begin position="43"/>
        <end position="62"/>
    </location>
</feature>
<dbReference type="EMBL" id="CP013099">
    <property type="protein sequence ID" value="ALP52227.1"/>
    <property type="molecule type" value="Genomic_DNA"/>
</dbReference>
<dbReference type="GO" id="GO:0016020">
    <property type="term" value="C:membrane"/>
    <property type="evidence" value="ECO:0007669"/>
    <property type="project" value="UniProtKB-SubCell"/>
</dbReference>
<keyword evidence="6" id="KW-0472">Membrane</keyword>
<evidence type="ECO:0000313" key="9">
    <source>
        <dbReference type="EMBL" id="ALP52227.1"/>
    </source>
</evidence>